<evidence type="ECO:0000256" key="2">
    <source>
        <dbReference type="ARBA" id="ARBA00022630"/>
    </source>
</evidence>
<keyword evidence="6 7" id="KW-0560">Oxidoreductase</keyword>
<feature type="domain" description="DUS-like FMN-binding" evidence="10">
    <location>
        <begin position="15"/>
        <end position="284"/>
    </location>
</feature>
<dbReference type="InterPro" id="IPR035587">
    <property type="entry name" value="DUS-like_FMN-bd"/>
</dbReference>
<dbReference type="PANTHER" id="PTHR45846">
    <property type="entry name" value="TRNA-DIHYDROURIDINE(47) SYNTHASE [NAD(P)(+)]-LIKE"/>
    <property type="match status" value="1"/>
</dbReference>
<keyword evidence="2 7" id="KW-0285">Flavoprotein</keyword>
<sequence length="321" mass="37383">MEIVFCCLFSYMIYLAPLQGFTDFVYRKAYARIFKGVDAYFIPYISMKKDTILSKYAKEIAVINNPQARVIPQILPGNSNEMVLMAKQLKDIGYNEINLNLGCPYPMVTNRGKGSGLLPYPDKIESILTSYFEKWNSGLSVKLRAGLQSASEMEQIIPVLNKFPLKEVILHPRIAKQLYGGTILDETFLAAYKDLKLELVFNGDIFTFSDYKKRKQQFPATDKWMLGRGILMNPFLPSEINEIDLTLEIRREKLLDFHRLMLESYLEIMDNEGNALNKMKQFWFYFSYNFPNPAKALKHIKKSKNILQYKSEVKKIFYHLY</sequence>
<keyword evidence="5" id="KW-0521">NADP</keyword>
<accession>A0A9X3F6N5</accession>
<name>A0A9X3F6N5_9BACT</name>
<comment type="cofactor">
    <cofactor evidence="1 7 9">
        <name>FMN</name>
        <dbReference type="ChEBI" id="CHEBI:58210"/>
    </cofactor>
</comment>
<dbReference type="CDD" id="cd02801">
    <property type="entry name" value="DUS_like_FMN"/>
    <property type="match status" value="1"/>
</dbReference>
<keyword evidence="12" id="KW-1185">Reference proteome</keyword>
<proteinExistence type="inferred from homology"/>
<evidence type="ECO:0000313" key="11">
    <source>
        <dbReference type="EMBL" id="MCY1721240.1"/>
    </source>
</evidence>
<protein>
    <recommendedName>
        <fullName evidence="7">tRNA-dihydrouridine synthase</fullName>
        <ecNumber evidence="7">1.3.1.-</ecNumber>
    </recommendedName>
</protein>
<evidence type="ECO:0000256" key="3">
    <source>
        <dbReference type="ARBA" id="ARBA00022643"/>
    </source>
</evidence>
<evidence type="ECO:0000313" key="12">
    <source>
        <dbReference type="Proteomes" id="UP001145087"/>
    </source>
</evidence>
<dbReference type="GO" id="GO:0017150">
    <property type="term" value="F:tRNA dihydrouridine synthase activity"/>
    <property type="evidence" value="ECO:0007669"/>
    <property type="project" value="InterPro"/>
</dbReference>
<feature type="binding site" evidence="9">
    <location>
        <begin position="227"/>
        <end position="228"/>
    </location>
    <ligand>
        <name>FMN</name>
        <dbReference type="ChEBI" id="CHEBI:58210"/>
    </ligand>
</feature>
<evidence type="ECO:0000256" key="9">
    <source>
        <dbReference type="PIRSR" id="PIRSR006621-2"/>
    </source>
</evidence>
<comment type="function">
    <text evidence="7">Catalyzes the synthesis of 5,6-dihydrouridine (D), a modified base found in the D-loop of most tRNAs, via the reduction of the C5-C6 double bond in target uridines.</text>
</comment>
<dbReference type="PANTHER" id="PTHR45846:SF1">
    <property type="entry name" value="TRNA-DIHYDROURIDINE(47) SYNTHASE [NAD(P)(+)]-LIKE"/>
    <property type="match status" value="1"/>
</dbReference>
<evidence type="ECO:0000256" key="8">
    <source>
        <dbReference type="PIRSR" id="PIRSR006621-1"/>
    </source>
</evidence>
<keyword evidence="4 7" id="KW-0819">tRNA processing</keyword>
<evidence type="ECO:0000259" key="10">
    <source>
        <dbReference type="Pfam" id="PF01207"/>
    </source>
</evidence>
<evidence type="ECO:0000256" key="7">
    <source>
        <dbReference type="PIRNR" id="PIRNR006621"/>
    </source>
</evidence>
<evidence type="ECO:0000256" key="4">
    <source>
        <dbReference type="ARBA" id="ARBA00022694"/>
    </source>
</evidence>
<dbReference type="RefSeq" id="WP_343333572.1">
    <property type="nucleotide sequence ID" value="NZ_JAPOHD010000027.1"/>
</dbReference>
<dbReference type="GO" id="GO:0050660">
    <property type="term" value="F:flavin adenine dinucleotide binding"/>
    <property type="evidence" value="ECO:0007669"/>
    <property type="project" value="InterPro"/>
</dbReference>
<dbReference type="EMBL" id="JAPOHD010000027">
    <property type="protein sequence ID" value="MCY1721240.1"/>
    <property type="molecule type" value="Genomic_DNA"/>
</dbReference>
<dbReference type="InterPro" id="IPR013785">
    <property type="entry name" value="Aldolase_TIM"/>
</dbReference>
<dbReference type="Pfam" id="PF01207">
    <property type="entry name" value="Dus"/>
    <property type="match status" value="1"/>
</dbReference>
<keyword evidence="3 7" id="KW-0288">FMN</keyword>
<dbReference type="AlphaFoldDB" id="A0A9X3F6N5"/>
<dbReference type="PROSITE" id="PS01136">
    <property type="entry name" value="UPF0034"/>
    <property type="match status" value="1"/>
</dbReference>
<feature type="active site" description="Proton donor" evidence="8">
    <location>
        <position position="103"/>
    </location>
</feature>
<feature type="binding site" evidence="9">
    <location>
        <position position="142"/>
    </location>
    <ligand>
        <name>FMN</name>
        <dbReference type="ChEBI" id="CHEBI:58210"/>
    </ligand>
</feature>
<organism evidence="11 12">
    <name type="scientific">Draconibacterium aestuarii</name>
    <dbReference type="NCBI Taxonomy" id="2998507"/>
    <lineage>
        <taxon>Bacteria</taxon>
        <taxon>Pseudomonadati</taxon>
        <taxon>Bacteroidota</taxon>
        <taxon>Bacteroidia</taxon>
        <taxon>Marinilabiliales</taxon>
        <taxon>Prolixibacteraceae</taxon>
        <taxon>Draconibacterium</taxon>
    </lineage>
</organism>
<comment type="similarity">
    <text evidence="7">Belongs to the dus family.</text>
</comment>
<reference evidence="11" key="1">
    <citation type="submission" date="2022-11" db="EMBL/GenBank/DDBJ databases">
        <title>Marilongibacter aestuarii gen. nov., sp. nov., isolated from tidal flat sediment.</title>
        <authorList>
            <person name="Jiayan W."/>
        </authorList>
    </citation>
    <scope>NUCLEOTIDE SEQUENCE</scope>
    <source>
        <strain evidence="11">Z1-6</strain>
    </source>
</reference>
<dbReference type="EC" id="1.3.1.-" evidence="7"/>
<dbReference type="Proteomes" id="UP001145087">
    <property type="component" value="Unassembled WGS sequence"/>
</dbReference>
<evidence type="ECO:0000256" key="1">
    <source>
        <dbReference type="ARBA" id="ARBA00001917"/>
    </source>
</evidence>
<comment type="caution">
    <text evidence="11">The sequence shown here is derived from an EMBL/GenBank/DDBJ whole genome shotgun (WGS) entry which is preliminary data.</text>
</comment>
<dbReference type="PIRSF" id="PIRSF006621">
    <property type="entry name" value="Dus"/>
    <property type="match status" value="1"/>
</dbReference>
<dbReference type="InterPro" id="IPR018517">
    <property type="entry name" value="tRNA_hU_synthase_CS"/>
</dbReference>
<dbReference type="InterPro" id="IPR001269">
    <property type="entry name" value="DUS_fam"/>
</dbReference>
<dbReference type="SUPFAM" id="SSF51395">
    <property type="entry name" value="FMN-linked oxidoreductases"/>
    <property type="match status" value="1"/>
</dbReference>
<keyword evidence="9" id="KW-0547">Nucleotide-binding</keyword>
<gene>
    <name evidence="11" type="ORF">OU798_12855</name>
</gene>
<dbReference type="GO" id="GO:0003723">
    <property type="term" value="F:RNA binding"/>
    <property type="evidence" value="ECO:0007669"/>
    <property type="project" value="TreeGrafter"/>
</dbReference>
<dbReference type="Gene3D" id="3.20.20.70">
    <property type="entry name" value="Aldolase class I"/>
    <property type="match status" value="1"/>
</dbReference>
<evidence type="ECO:0000256" key="5">
    <source>
        <dbReference type="ARBA" id="ARBA00022857"/>
    </source>
</evidence>
<feature type="binding site" evidence="9">
    <location>
        <position position="171"/>
    </location>
    <ligand>
        <name>FMN</name>
        <dbReference type="ChEBI" id="CHEBI:58210"/>
    </ligand>
</feature>
<evidence type="ECO:0000256" key="6">
    <source>
        <dbReference type="ARBA" id="ARBA00023002"/>
    </source>
</evidence>
<feature type="binding site" evidence="9">
    <location>
        <position position="73"/>
    </location>
    <ligand>
        <name>FMN</name>
        <dbReference type="ChEBI" id="CHEBI:58210"/>
    </ligand>
</feature>